<feature type="signal peptide" evidence="1">
    <location>
        <begin position="1"/>
        <end position="41"/>
    </location>
</feature>
<dbReference type="InterPro" id="IPR018673">
    <property type="entry name" value="DUF2141"/>
</dbReference>
<evidence type="ECO:0000256" key="1">
    <source>
        <dbReference type="SAM" id="SignalP"/>
    </source>
</evidence>
<gene>
    <name evidence="2" type="ORF">NCWK1_2493</name>
</gene>
<proteinExistence type="predicted"/>
<dbReference type="EMBL" id="BDGE01000041">
    <property type="protein sequence ID" value="GBE92735.1"/>
    <property type="molecule type" value="Genomic_DNA"/>
</dbReference>
<accession>A0A2H6LHM4</accession>
<sequence length="166" mass="18467">MQIEYQQYLLSPKNFMNKRLKLSLILLAALGSFTSPLIARANFEGNLNVEIDGLKNTQGQVCASIFASSQGFPADRDRVLQRQCTKITDTSVKLTFKNLKAGNYAVAVMHDENDDFMVNRSDLGFPLEGFGFSQNPEIIDRAPKFEEAAVLVAGANTDIKIQLKYL</sequence>
<reference evidence="3" key="1">
    <citation type="journal article" date="2018" name="Genome Announc.">
        <title>Draft Genome Sequence of the Nitrogen-Fixing and Hormogonia-Inducing Cyanobacterium Nostoc cycadae Strain WK-1, Isolated from the Coralloid Roots of Cycas revoluta.</title>
        <authorList>
            <person name="Kanesaki Y."/>
            <person name="Hirose M."/>
            <person name="Hirose Y."/>
            <person name="Fujisawa T."/>
            <person name="Nakamura Y."/>
            <person name="Watanabe S."/>
            <person name="Matsunaga S."/>
            <person name="Uchida H."/>
            <person name="Murakami A."/>
        </authorList>
    </citation>
    <scope>NUCLEOTIDE SEQUENCE [LARGE SCALE GENOMIC DNA]</scope>
    <source>
        <strain evidence="3">WK-1</strain>
    </source>
</reference>
<name>A0A2H6LHM4_9NOSO</name>
<keyword evidence="1" id="KW-0732">Signal</keyword>
<dbReference type="Proteomes" id="UP000236527">
    <property type="component" value="Unassembled WGS sequence"/>
</dbReference>
<keyword evidence="3" id="KW-1185">Reference proteome</keyword>
<organism evidence="2 3">
    <name type="scientific">Nostoc cycadae WK-1</name>
    <dbReference type="NCBI Taxonomy" id="1861711"/>
    <lineage>
        <taxon>Bacteria</taxon>
        <taxon>Bacillati</taxon>
        <taxon>Cyanobacteriota</taxon>
        <taxon>Cyanophyceae</taxon>
        <taxon>Nostocales</taxon>
        <taxon>Nostocaceae</taxon>
        <taxon>Nostoc</taxon>
    </lineage>
</organism>
<comment type="caution">
    <text evidence="2">The sequence shown here is derived from an EMBL/GenBank/DDBJ whole genome shotgun (WGS) entry which is preliminary data.</text>
</comment>
<evidence type="ECO:0008006" key="4">
    <source>
        <dbReference type="Google" id="ProtNLM"/>
    </source>
</evidence>
<feature type="chain" id="PRO_5014153979" description="DUF2141 domain-containing protein" evidence="1">
    <location>
        <begin position="42"/>
        <end position="166"/>
    </location>
</feature>
<evidence type="ECO:0000313" key="2">
    <source>
        <dbReference type="EMBL" id="GBE92735.1"/>
    </source>
</evidence>
<dbReference type="Pfam" id="PF09912">
    <property type="entry name" value="DUF2141"/>
    <property type="match status" value="1"/>
</dbReference>
<evidence type="ECO:0000313" key="3">
    <source>
        <dbReference type="Proteomes" id="UP000236527"/>
    </source>
</evidence>
<dbReference type="AlphaFoldDB" id="A0A2H6LHM4"/>
<protein>
    <recommendedName>
        <fullName evidence="4">DUF2141 domain-containing protein</fullName>
    </recommendedName>
</protein>